<keyword evidence="3" id="KW-1003">Cell membrane</keyword>
<keyword evidence="11" id="KW-1185">Reference proteome</keyword>
<feature type="transmembrane region" description="Helical" evidence="9">
    <location>
        <begin position="63"/>
        <end position="90"/>
    </location>
</feature>
<keyword evidence="5" id="KW-0029">Amino-acid transport</keyword>
<gene>
    <name evidence="10" type="ORF">Q8A70_00630</name>
</gene>
<dbReference type="InterPro" id="IPR052157">
    <property type="entry name" value="BCAA_transport_permease"/>
</dbReference>
<feature type="transmembrane region" description="Helical" evidence="9">
    <location>
        <begin position="29"/>
        <end position="51"/>
    </location>
</feature>
<evidence type="ECO:0000256" key="3">
    <source>
        <dbReference type="ARBA" id="ARBA00022475"/>
    </source>
</evidence>
<keyword evidence="6 9" id="KW-1133">Transmembrane helix</keyword>
<evidence type="ECO:0000313" key="10">
    <source>
        <dbReference type="EMBL" id="MDQ7246142.1"/>
    </source>
</evidence>
<comment type="similarity">
    <text evidence="8">Belongs to the binding-protein-dependent transport system permease family. LivHM subfamily.</text>
</comment>
<feature type="transmembrane region" description="Helical" evidence="9">
    <location>
        <begin position="140"/>
        <end position="162"/>
    </location>
</feature>
<feature type="transmembrane region" description="Helical" evidence="9">
    <location>
        <begin position="192"/>
        <end position="216"/>
    </location>
</feature>
<comment type="caution">
    <text evidence="10">The sequence shown here is derived from an EMBL/GenBank/DDBJ whole genome shotgun (WGS) entry which is preliminary data.</text>
</comment>
<evidence type="ECO:0000256" key="9">
    <source>
        <dbReference type="SAM" id="Phobius"/>
    </source>
</evidence>
<keyword evidence="2" id="KW-0813">Transport</keyword>
<evidence type="ECO:0000256" key="2">
    <source>
        <dbReference type="ARBA" id="ARBA00022448"/>
    </source>
</evidence>
<dbReference type="InterPro" id="IPR001851">
    <property type="entry name" value="ABC_transp_permease"/>
</dbReference>
<dbReference type="EMBL" id="JAUYVI010000001">
    <property type="protein sequence ID" value="MDQ7246142.1"/>
    <property type="molecule type" value="Genomic_DNA"/>
</dbReference>
<dbReference type="RefSeq" id="WP_379953513.1">
    <property type="nucleotide sequence ID" value="NZ_JAUYVI010000001.1"/>
</dbReference>
<protein>
    <submittedName>
        <fullName evidence="10">Branched-chain amino acid ABC transporter permease</fullName>
    </submittedName>
</protein>
<accession>A0ABU0YEL6</accession>
<evidence type="ECO:0000256" key="8">
    <source>
        <dbReference type="ARBA" id="ARBA00037998"/>
    </source>
</evidence>
<feature type="transmembrane region" description="Helical" evidence="9">
    <location>
        <begin position="257"/>
        <end position="280"/>
    </location>
</feature>
<dbReference type="Proteomes" id="UP001230156">
    <property type="component" value="Unassembled WGS sequence"/>
</dbReference>
<keyword evidence="7 9" id="KW-0472">Membrane</keyword>
<evidence type="ECO:0000256" key="6">
    <source>
        <dbReference type="ARBA" id="ARBA00022989"/>
    </source>
</evidence>
<reference evidence="11" key="1">
    <citation type="submission" date="2023-08" db="EMBL/GenBank/DDBJ databases">
        <title>Rhodospirillaceae gen. nov., a novel taxon isolated from the Yangtze River Yuezi River estuary sludge.</title>
        <authorList>
            <person name="Ruan L."/>
        </authorList>
    </citation>
    <scope>NUCLEOTIDE SEQUENCE [LARGE SCALE GENOMIC DNA]</scope>
    <source>
        <strain evidence="11">R-7</strain>
    </source>
</reference>
<evidence type="ECO:0000256" key="1">
    <source>
        <dbReference type="ARBA" id="ARBA00004651"/>
    </source>
</evidence>
<evidence type="ECO:0000256" key="7">
    <source>
        <dbReference type="ARBA" id="ARBA00023136"/>
    </source>
</evidence>
<feature type="transmembrane region" description="Helical" evidence="9">
    <location>
        <begin position="96"/>
        <end position="119"/>
    </location>
</feature>
<comment type="subcellular location">
    <subcellularLocation>
        <location evidence="1">Cell membrane</location>
        <topology evidence="1">Multi-pass membrane protein</topology>
    </subcellularLocation>
</comment>
<organism evidence="10 11">
    <name type="scientific">Dongia sedimenti</name>
    <dbReference type="NCBI Taxonomy" id="3064282"/>
    <lineage>
        <taxon>Bacteria</taxon>
        <taxon>Pseudomonadati</taxon>
        <taxon>Pseudomonadota</taxon>
        <taxon>Alphaproteobacteria</taxon>
        <taxon>Rhodospirillales</taxon>
        <taxon>Dongiaceae</taxon>
        <taxon>Dongia</taxon>
    </lineage>
</organism>
<feature type="transmembrane region" description="Helical" evidence="9">
    <location>
        <begin position="228"/>
        <end position="251"/>
    </location>
</feature>
<sequence length="294" mass="30887">MTVLGQILLSALFQGSLYAMMAVGLALVWTTIGVFNFCHGVLMTLGAYLAWQFVDPEALGLPMFVALPLALLVVAAIGFALQALLIRPFIGRGDVVLVAVITTLAASSILKNGTLLVWGPRPKSIPPLAPDTIALGASNVSAHQLAIIAITPVVLGLVWLFLNRTRVGLALRAVAQNEDACQLVGMNVTALYALAFGLAAALAALAGIFFGGFKFMSPDMGTEPLTKALVVVIFGGIANITGPILAAYIIGLFEAVSIYYVGFYWTPALLFAVLIVVLMVRPEGLFARSSRGLA</sequence>
<dbReference type="PANTHER" id="PTHR11795:SF447">
    <property type="entry name" value="ABC TRANSPORTER PERMEASE PROTEIN"/>
    <property type="match status" value="1"/>
</dbReference>
<dbReference type="Pfam" id="PF02653">
    <property type="entry name" value="BPD_transp_2"/>
    <property type="match status" value="1"/>
</dbReference>
<name>A0ABU0YEL6_9PROT</name>
<keyword evidence="4 9" id="KW-0812">Transmembrane</keyword>
<evidence type="ECO:0000256" key="5">
    <source>
        <dbReference type="ARBA" id="ARBA00022970"/>
    </source>
</evidence>
<evidence type="ECO:0000313" key="11">
    <source>
        <dbReference type="Proteomes" id="UP001230156"/>
    </source>
</evidence>
<evidence type="ECO:0000256" key="4">
    <source>
        <dbReference type="ARBA" id="ARBA00022692"/>
    </source>
</evidence>
<dbReference type="PANTHER" id="PTHR11795">
    <property type="entry name" value="BRANCHED-CHAIN AMINO ACID TRANSPORT SYSTEM PERMEASE PROTEIN LIVH"/>
    <property type="match status" value="1"/>
</dbReference>
<proteinExistence type="inferred from homology"/>
<dbReference type="CDD" id="cd06582">
    <property type="entry name" value="TM_PBP1_LivH_like"/>
    <property type="match status" value="1"/>
</dbReference>